<dbReference type="AlphaFoldDB" id="A0AAX0RWJ7"/>
<protein>
    <recommendedName>
        <fullName evidence="1">HipA-like kinase domain-containing protein</fullName>
    </recommendedName>
</protein>
<name>A0AAX0RWJ7_9BACI</name>
<dbReference type="Gene3D" id="1.10.1070.20">
    <property type="match status" value="1"/>
</dbReference>
<evidence type="ECO:0000313" key="3">
    <source>
        <dbReference type="Proteomes" id="UP000220106"/>
    </source>
</evidence>
<organism evidence="2 3">
    <name type="scientific">Peribacillus butanolivorans</name>
    <dbReference type="NCBI Taxonomy" id="421767"/>
    <lineage>
        <taxon>Bacteria</taxon>
        <taxon>Bacillati</taxon>
        <taxon>Bacillota</taxon>
        <taxon>Bacilli</taxon>
        <taxon>Bacillales</taxon>
        <taxon>Bacillaceae</taxon>
        <taxon>Peribacillus</taxon>
    </lineage>
</organism>
<dbReference type="EMBL" id="NUEQ01000118">
    <property type="protein sequence ID" value="PEJ25053.1"/>
    <property type="molecule type" value="Genomic_DNA"/>
</dbReference>
<evidence type="ECO:0000259" key="1">
    <source>
        <dbReference type="Pfam" id="PF20613"/>
    </source>
</evidence>
<proteinExistence type="predicted"/>
<dbReference type="RefSeq" id="WP_098178002.1">
    <property type="nucleotide sequence ID" value="NZ_NUEQ01000118.1"/>
</dbReference>
<feature type="domain" description="HipA-like kinase" evidence="1">
    <location>
        <begin position="10"/>
        <end position="245"/>
    </location>
</feature>
<dbReference type="InterPro" id="IPR046748">
    <property type="entry name" value="HipA_2"/>
</dbReference>
<sequence length="257" mass="29577">MNQNIHPVQLLETFFKGYSKPQHILFSDGRTYVVKFKNNPSGTRVMVNEYIAGKLGQLLSLPVVPFEVVQIEDDFIKESPILSKHKFTSGSQFASLFIDNCIQLLRDSQNEHVKVSNRDHLALMMVFDLWIGNTDRKENNVLLEPAEKGEYYLHMIDHGRCFSDAKWTVKTLRKMPNVVVNLNVHKWCVSLLQSQNEINAAIEKIMAIPEKAIHEVIKSIPDDWDVSEMEREAIVTHLVNAKQLLPELNLQSKKKKK</sequence>
<accession>A0AAX0RWJ7</accession>
<reference evidence="2 3" key="1">
    <citation type="submission" date="2017-09" db="EMBL/GenBank/DDBJ databases">
        <title>Large-scale bioinformatics analysis of Bacillus genomes uncovers conserved roles of natural products in bacterial physiology.</title>
        <authorList>
            <consortium name="Agbiome Team Llc"/>
            <person name="Bleich R.M."/>
            <person name="Kirk G.J."/>
            <person name="Santa Maria K.C."/>
            <person name="Allen S.E."/>
            <person name="Farag S."/>
            <person name="Shank E.A."/>
            <person name="Bowers A."/>
        </authorList>
    </citation>
    <scope>NUCLEOTIDE SEQUENCE [LARGE SCALE GENOMIC DNA]</scope>
    <source>
        <strain evidence="2 3">AFS003229</strain>
    </source>
</reference>
<gene>
    <name evidence="2" type="ORF">CN689_26450</name>
</gene>
<comment type="caution">
    <text evidence="2">The sequence shown here is derived from an EMBL/GenBank/DDBJ whole genome shotgun (WGS) entry which is preliminary data.</text>
</comment>
<evidence type="ECO:0000313" key="2">
    <source>
        <dbReference type="EMBL" id="PEJ25053.1"/>
    </source>
</evidence>
<dbReference type="Proteomes" id="UP000220106">
    <property type="component" value="Unassembled WGS sequence"/>
</dbReference>
<dbReference type="Pfam" id="PF20613">
    <property type="entry name" value="HipA_2"/>
    <property type="match status" value="1"/>
</dbReference>